<name>A0A0A9D1B5_ARUDO</name>
<organism evidence="1">
    <name type="scientific">Arundo donax</name>
    <name type="common">Giant reed</name>
    <name type="synonym">Donax arundinaceus</name>
    <dbReference type="NCBI Taxonomy" id="35708"/>
    <lineage>
        <taxon>Eukaryota</taxon>
        <taxon>Viridiplantae</taxon>
        <taxon>Streptophyta</taxon>
        <taxon>Embryophyta</taxon>
        <taxon>Tracheophyta</taxon>
        <taxon>Spermatophyta</taxon>
        <taxon>Magnoliopsida</taxon>
        <taxon>Liliopsida</taxon>
        <taxon>Poales</taxon>
        <taxon>Poaceae</taxon>
        <taxon>PACMAD clade</taxon>
        <taxon>Arundinoideae</taxon>
        <taxon>Arundineae</taxon>
        <taxon>Arundo</taxon>
    </lineage>
</organism>
<dbReference type="EMBL" id="GBRH01218455">
    <property type="protein sequence ID" value="JAD79440.1"/>
    <property type="molecule type" value="Transcribed_RNA"/>
</dbReference>
<protein>
    <submittedName>
        <fullName evidence="1">HMDH</fullName>
    </submittedName>
</protein>
<dbReference type="AlphaFoldDB" id="A0A0A9D1B5"/>
<proteinExistence type="predicted"/>
<sequence length="107" mass="11454">MFIPMASPVLQVNLMYRFLPAIAHRTPCSLANLLDLLKTMERVSNLAGSSRNALSSAARRAVGRRATGARVMPSRSTTLVAPPDSAMALQPRLVLATRHPSVVAMGT</sequence>
<evidence type="ECO:0000313" key="1">
    <source>
        <dbReference type="EMBL" id="JAD79440.1"/>
    </source>
</evidence>
<accession>A0A0A9D1B5</accession>
<reference evidence="1" key="1">
    <citation type="submission" date="2014-09" db="EMBL/GenBank/DDBJ databases">
        <authorList>
            <person name="Magalhaes I.L.F."/>
            <person name="Oliveira U."/>
            <person name="Santos F.R."/>
            <person name="Vidigal T.H.D.A."/>
            <person name="Brescovit A.D."/>
            <person name="Santos A.J."/>
        </authorList>
    </citation>
    <scope>NUCLEOTIDE SEQUENCE</scope>
    <source>
        <tissue evidence="1">Shoot tissue taken approximately 20 cm above the soil surface</tissue>
    </source>
</reference>
<reference evidence="1" key="2">
    <citation type="journal article" date="2015" name="Data Brief">
        <title>Shoot transcriptome of the giant reed, Arundo donax.</title>
        <authorList>
            <person name="Barrero R.A."/>
            <person name="Guerrero F.D."/>
            <person name="Moolhuijzen P."/>
            <person name="Goolsby J.A."/>
            <person name="Tidwell J."/>
            <person name="Bellgard S.E."/>
            <person name="Bellgard M.I."/>
        </authorList>
    </citation>
    <scope>NUCLEOTIDE SEQUENCE</scope>
    <source>
        <tissue evidence="1">Shoot tissue taken approximately 20 cm above the soil surface</tissue>
    </source>
</reference>